<dbReference type="Gene3D" id="3.40.50.720">
    <property type="entry name" value="NAD(P)-binding Rossmann-like Domain"/>
    <property type="match status" value="1"/>
</dbReference>
<keyword evidence="3" id="KW-1185">Reference proteome</keyword>
<sequence>MTIANWNGNASCVIHNSTPFHQSDNHDTPSRLRRVRAHKRTNGVIGKLLGMFAVYAASPQPDNPLAALTVGERPSPDVPDGWVRVSVRAASLNMHDLWTLRGVGIKPEQFPMILGCDGAGVLDDGTEVVIHSVITSPGWTGDETLDPKRTLLTEKHQGTFAESVVVPARNVLPKPAGLSFAEAACMGTAWLTAYRMLFVKSGLRPGQTILVQGASGGVATALIQLGRAAGFRVWATGRSEEKRALAASLGAHDTFESGARLPERVDGVFETVGKATWSHSMKSLKPGGVIVVSGSTSGPDANAELQRLFFLQLSVIGSTMGTRDELADLLKYCDVTGVRPKIGSELPLERAEEGFKAMLDGDTAGKIVFTRA</sequence>
<dbReference type="InterPro" id="IPR013154">
    <property type="entry name" value="ADH-like_N"/>
</dbReference>
<dbReference type="PANTHER" id="PTHR45033">
    <property type="match status" value="1"/>
</dbReference>
<dbReference type="InterPro" id="IPR011032">
    <property type="entry name" value="GroES-like_sf"/>
</dbReference>
<dbReference type="InterPro" id="IPR036291">
    <property type="entry name" value="NAD(P)-bd_dom_sf"/>
</dbReference>
<dbReference type="Pfam" id="PF08240">
    <property type="entry name" value="ADH_N"/>
    <property type="match status" value="1"/>
</dbReference>
<dbReference type="InterPro" id="IPR020843">
    <property type="entry name" value="ER"/>
</dbReference>
<proteinExistence type="predicted"/>
<dbReference type="AlphaFoldDB" id="A0A1W2FXG7"/>
<dbReference type="Gene3D" id="3.90.180.10">
    <property type="entry name" value="Medium-chain alcohol dehydrogenases, catalytic domain"/>
    <property type="match status" value="1"/>
</dbReference>
<dbReference type="PANTHER" id="PTHR45033:SF3">
    <property type="entry name" value="DEHYDROGENASE, PUTATIVE (AFU_ORTHOLOGUE AFUA_2G13270)-RELATED"/>
    <property type="match status" value="1"/>
</dbReference>
<evidence type="ECO:0000313" key="2">
    <source>
        <dbReference type="EMBL" id="SMD26649.1"/>
    </source>
</evidence>
<dbReference type="GO" id="GO:0016491">
    <property type="term" value="F:oxidoreductase activity"/>
    <property type="evidence" value="ECO:0007669"/>
    <property type="project" value="InterPro"/>
</dbReference>
<dbReference type="Pfam" id="PF00107">
    <property type="entry name" value="ADH_zinc_N"/>
    <property type="match status" value="1"/>
</dbReference>
<organism evidence="2 3">
    <name type="scientific">Kibdelosporangium aridum</name>
    <dbReference type="NCBI Taxonomy" id="2030"/>
    <lineage>
        <taxon>Bacteria</taxon>
        <taxon>Bacillati</taxon>
        <taxon>Actinomycetota</taxon>
        <taxon>Actinomycetes</taxon>
        <taxon>Pseudonocardiales</taxon>
        <taxon>Pseudonocardiaceae</taxon>
        <taxon>Kibdelosporangium</taxon>
    </lineage>
</organism>
<dbReference type="Proteomes" id="UP000192674">
    <property type="component" value="Unassembled WGS sequence"/>
</dbReference>
<evidence type="ECO:0000259" key="1">
    <source>
        <dbReference type="SMART" id="SM00829"/>
    </source>
</evidence>
<feature type="domain" description="Enoyl reductase (ER)" evidence="1">
    <location>
        <begin position="63"/>
        <end position="369"/>
    </location>
</feature>
<dbReference type="InterPro" id="IPR052711">
    <property type="entry name" value="Zinc_ADH-like"/>
</dbReference>
<accession>A0A1W2FXG7</accession>
<reference evidence="2 3" key="1">
    <citation type="submission" date="2017-04" db="EMBL/GenBank/DDBJ databases">
        <authorList>
            <person name="Afonso C.L."/>
            <person name="Miller P.J."/>
            <person name="Scott M.A."/>
            <person name="Spackman E."/>
            <person name="Goraichik I."/>
            <person name="Dimitrov K.M."/>
            <person name="Suarez D.L."/>
            <person name="Swayne D.E."/>
        </authorList>
    </citation>
    <scope>NUCLEOTIDE SEQUENCE [LARGE SCALE GENOMIC DNA]</scope>
    <source>
        <strain evidence="2 3">DSM 43828</strain>
    </source>
</reference>
<dbReference type="EMBL" id="FWXV01000016">
    <property type="protein sequence ID" value="SMD26649.1"/>
    <property type="molecule type" value="Genomic_DNA"/>
</dbReference>
<protein>
    <submittedName>
        <fullName evidence="2">NADPH:quinone reductase</fullName>
    </submittedName>
</protein>
<dbReference type="SUPFAM" id="SSF50129">
    <property type="entry name" value="GroES-like"/>
    <property type="match status" value="1"/>
</dbReference>
<name>A0A1W2FXG7_KIBAR</name>
<dbReference type="SUPFAM" id="SSF51735">
    <property type="entry name" value="NAD(P)-binding Rossmann-fold domains"/>
    <property type="match status" value="1"/>
</dbReference>
<dbReference type="SMART" id="SM00829">
    <property type="entry name" value="PKS_ER"/>
    <property type="match status" value="1"/>
</dbReference>
<gene>
    <name evidence="2" type="ORF">SAMN05661093_10233</name>
</gene>
<evidence type="ECO:0000313" key="3">
    <source>
        <dbReference type="Proteomes" id="UP000192674"/>
    </source>
</evidence>
<dbReference type="InterPro" id="IPR013149">
    <property type="entry name" value="ADH-like_C"/>
</dbReference>